<evidence type="ECO:0000313" key="1">
    <source>
        <dbReference type="EMBL" id="KKM19434.1"/>
    </source>
</evidence>
<accession>A0A0F9II25</accession>
<name>A0A0F9II25_9ZZZZ</name>
<proteinExistence type="predicted"/>
<protein>
    <submittedName>
        <fullName evidence="1">Uncharacterized protein</fullName>
    </submittedName>
</protein>
<comment type="caution">
    <text evidence="1">The sequence shown here is derived from an EMBL/GenBank/DDBJ whole genome shotgun (WGS) entry which is preliminary data.</text>
</comment>
<dbReference type="EMBL" id="LAZR01013987">
    <property type="protein sequence ID" value="KKM19434.1"/>
    <property type="molecule type" value="Genomic_DNA"/>
</dbReference>
<sequence>MKSKTENLSFTPVILLSINSLRKLFLIDIDSNNKESAYTVIRKQLKDIFNYRWDNSILGITDGYGVQYTMSIYTIKNKHGCNWSINFWDQTGSNSIYEFDKEYISDADMLTSDEIMTIKKHLEDFTKGIKKCNGCGTSIPTSRYIAYDLDKHKKKYGGQYFAARYCIDCWENKYKAIEAAENYN</sequence>
<gene>
    <name evidence="1" type="ORF">LCGC14_1655700</name>
</gene>
<organism evidence="1">
    <name type="scientific">marine sediment metagenome</name>
    <dbReference type="NCBI Taxonomy" id="412755"/>
    <lineage>
        <taxon>unclassified sequences</taxon>
        <taxon>metagenomes</taxon>
        <taxon>ecological metagenomes</taxon>
    </lineage>
</organism>
<dbReference type="AlphaFoldDB" id="A0A0F9II25"/>
<reference evidence="1" key="1">
    <citation type="journal article" date="2015" name="Nature">
        <title>Complex archaea that bridge the gap between prokaryotes and eukaryotes.</title>
        <authorList>
            <person name="Spang A."/>
            <person name="Saw J.H."/>
            <person name="Jorgensen S.L."/>
            <person name="Zaremba-Niedzwiedzka K."/>
            <person name="Martijn J."/>
            <person name="Lind A.E."/>
            <person name="van Eijk R."/>
            <person name="Schleper C."/>
            <person name="Guy L."/>
            <person name="Ettema T.J."/>
        </authorList>
    </citation>
    <scope>NUCLEOTIDE SEQUENCE</scope>
</reference>